<feature type="transmembrane region" description="Helical" evidence="2">
    <location>
        <begin position="417"/>
        <end position="438"/>
    </location>
</feature>
<comment type="caution">
    <text evidence="5">The sequence shown here is derived from an EMBL/GenBank/DDBJ whole genome shotgun (WGS) entry which is preliminary data.</text>
</comment>
<gene>
    <name evidence="5" type="ORF">ACFSC7_06820</name>
</gene>
<evidence type="ECO:0000313" key="6">
    <source>
        <dbReference type="Proteomes" id="UP001597327"/>
    </source>
</evidence>
<sequence length="665" mass="70636">MTLFSSLARFPARSSAVFLALVLGLWLGVSASWADERILSYDAAVDIARDGTLTVTEEITVRSEQRQILRGIFRDIPLVFEANDGHRARNGFELLAVNRDGAPEPHKVNSSADGVRIYIGEENTILAPGVHRYTLVWKTTRQIRFFDAHDELFWNVTGNEWAFPIDRAAALVTLPDGVSAERWTAFTGDYGETGGDWIARGEQGNHMVAFSTTQTLEPGEGLSIVVALPKGAVTPPDETQSLLWWLQDRAVDLVGGFVLLVVALYYSVAWLRVGRDPEPGVIYPRFEAPEGISPALASYIEDRGFSGSGWTALSAACLNLAVKGRMVLDETGGDLRLILRDEATEGPGPWVRGRAKGGEGAEALPRGENAIHRFVTTRGGAFEVSKANGPEVASLGQSFRAAIEGENRGRYFRTNTLYAVAGVALSVLSLGALLLVARPTEAEIGATIPVVMLGIFVSVFANAFGRRIARRGNLLARLANVFALFAGLAVILAAGGSLLLQALDVGSHLPVIAGLLVAVNVFFVLIMGAPTALGRQALDAIEGLKLYLKVAEEERMNMEGVPRMTPDHFEALLPYAVALGVEKPWAQAFQSWLETAMPAGQAAYQPTWMIGRTFDPHDVAGSLAGSASAMAGTFSSSIPAPKSSGSGFSGGSSGGGGGGGGGGGW</sequence>
<protein>
    <submittedName>
        <fullName evidence="5">DUF2207 domain-containing protein</fullName>
    </submittedName>
</protein>
<feature type="compositionally biased region" description="Gly residues" evidence="1">
    <location>
        <begin position="647"/>
        <end position="665"/>
    </location>
</feature>
<evidence type="ECO:0000259" key="4">
    <source>
        <dbReference type="Pfam" id="PF20990"/>
    </source>
</evidence>
<dbReference type="Pfam" id="PF09972">
    <property type="entry name" value="DUF2207"/>
    <property type="match status" value="1"/>
</dbReference>
<dbReference type="InterPro" id="IPR048389">
    <property type="entry name" value="YciQ-like_C"/>
</dbReference>
<feature type="transmembrane region" description="Helical" evidence="2">
    <location>
        <begin position="477"/>
        <end position="503"/>
    </location>
</feature>
<name>A0ABW4JVT5_9HYPH</name>
<keyword evidence="2" id="KW-0472">Membrane</keyword>
<evidence type="ECO:0000256" key="1">
    <source>
        <dbReference type="SAM" id="MobiDB-lite"/>
    </source>
</evidence>
<feature type="domain" description="Predicted membrane protein YciQ-like C-terminal" evidence="4">
    <location>
        <begin position="285"/>
        <end position="465"/>
    </location>
</feature>
<evidence type="ECO:0000313" key="5">
    <source>
        <dbReference type="EMBL" id="MFD1695223.1"/>
    </source>
</evidence>
<feature type="domain" description="Predicted membrane protein YciQ-like C-terminal" evidence="4">
    <location>
        <begin position="471"/>
        <end position="589"/>
    </location>
</feature>
<accession>A0ABW4JVT5</accession>
<keyword evidence="6" id="KW-1185">Reference proteome</keyword>
<keyword evidence="2" id="KW-0812">Transmembrane</keyword>
<proteinExistence type="predicted"/>
<feature type="transmembrane region" description="Helical" evidence="2">
    <location>
        <begin position="253"/>
        <end position="271"/>
    </location>
</feature>
<evidence type="ECO:0000259" key="3">
    <source>
        <dbReference type="Pfam" id="PF09972"/>
    </source>
</evidence>
<feature type="domain" description="DUF2207" evidence="3">
    <location>
        <begin position="37"/>
        <end position="227"/>
    </location>
</feature>
<dbReference type="InterPro" id="IPR018702">
    <property type="entry name" value="DUF2207"/>
</dbReference>
<evidence type="ECO:0000256" key="2">
    <source>
        <dbReference type="SAM" id="Phobius"/>
    </source>
</evidence>
<feature type="transmembrane region" description="Helical" evidence="2">
    <location>
        <begin position="509"/>
        <end position="529"/>
    </location>
</feature>
<keyword evidence="2" id="KW-1133">Transmembrane helix</keyword>
<feature type="region of interest" description="Disordered" evidence="1">
    <location>
        <begin position="640"/>
        <end position="665"/>
    </location>
</feature>
<reference evidence="6" key="1">
    <citation type="journal article" date="2019" name="Int. J. Syst. Evol. Microbiol.">
        <title>The Global Catalogue of Microorganisms (GCM) 10K type strain sequencing project: providing services to taxonomists for standard genome sequencing and annotation.</title>
        <authorList>
            <consortium name="The Broad Institute Genomics Platform"/>
            <consortium name="The Broad Institute Genome Sequencing Center for Infectious Disease"/>
            <person name="Wu L."/>
            <person name="Ma J."/>
        </authorList>
    </citation>
    <scope>NUCLEOTIDE SEQUENCE [LARGE SCALE GENOMIC DNA]</scope>
    <source>
        <strain evidence="6">JCM 3369</strain>
    </source>
</reference>
<dbReference type="EMBL" id="JBHUFA010000001">
    <property type="protein sequence ID" value="MFD1695223.1"/>
    <property type="molecule type" value="Genomic_DNA"/>
</dbReference>
<dbReference type="Pfam" id="PF20990">
    <property type="entry name" value="DUF2207_C"/>
    <property type="match status" value="2"/>
</dbReference>
<dbReference type="RefSeq" id="WP_244304353.1">
    <property type="nucleotide sequence ID" value="NZ_JBHUFA010000001.1"/>
</dbReference>
<dbReference type="Proteomes" id="UP001597327">
    <property type="component" value="Unassembled WGS sequence"/>
</dbReference>
<organism evidence="5 6">
    <name type="scientific">Roseibium aestuarii</name>
    <dbReference type="NCBI Taxonomy" id="2600299"/>
    <lineage>
        <taxon>Bacteria</taxon>
        <taxon>Pseudomonadati</taxon>
        <taxon>Pseudomonadota</taxon>
        <taxon>Alphaproteobacteria</taxon>
        <taxon>Hyphomicrobiales</taxon>
        <taxon>Stappiaceae</taxon>
        <taxon>Roseibium</taxon>
    </lineage>
</organism>
<feature type="transmembrane region" description="Helical" evidence="2">
    <location>
        <begin position="444"/>
        <end position="465"/>
    </location>
</feature>